<feature type="chain" id="PRO_5034288462" description="Secreted protein" evidence="2">
    <location>
        <begin position="22"/>
        <end position="111"/>
    </location>
</feature>
<name>A0A8H4KB65_9HYPO</name>
<evidence type="ECO:0000313" key="4">
    <source>
        <dbReference type="Proteomes" id="UP000605986"/>
    </source>
</evidence>
<feature type="signal peptide" evidence="2">
    <location>
        <begin position="1"/>
        <end position="21"/>
    </location>
</feature>
<organism evidence="3 4">
    <name type="scientific">Fusarium austroafricanum</name>
    <dbReference type="NCBI Taxonomy" id="2364996"/>
    <lineage>
        <taxon>Eukaryota</taxon>
        <taxon>Fungi</taxon>
        <taxon>Dikarya</taxon>
        <taxon>Ascomycota</taxon>
        <taxon>Pezizomycotina</taxon>
        <taxon>Sordariomycetes</taxon>
        <taxon>Hypocreomycetidae</taxon>
        <taxon>Hypocreales</taxon>
        <taxon>Nectriaceae</taxon>
        <taxon>Fusarium</taxon>
        <taxon>Fusarium concolor species complex</taxon>
    </lineage>
</organism>
<evidence type="ECO:0008006" key="5">
    <source>
        <dbReference type="Google" id="ProtNLM"/>
    </source>
</evidence>
<evidence type="ECO:0000256" key="2">
    <source>
        <dbReference type="SAM" id="SignalP"/>
    </source>
</evidence>
<gene>
    <name evidence="3" type="ORF">F53441_9349</name>
</gene>
<feature type="compositionally biased region" description="Polar residues" evidence="1">
    <location>
        <begin position="22"/>
        <end position="37"/>
    </location>
</feature>
<accession>A0A8H4KB65</accession>
<comment type="caution">
    <text evidence="3">The sequence shown here is derived from an EMBL/GenBank/DDBJ whole genome shotgun (WGS) entry which is preliminary data.</text>
</comment>
<dbReference type="AlphaFoldDB" id="A0A8H4KB65"/>
<dbReference type="Proteomes" id="UP000605986">
    <property type="component" value="Unassembled WGS sequence"/>
</dbReference>
<sequence>MFPRFIYLFLFAIAYMRYSQASRNDNGLDPTRSSSNRIPYPPVAQQAAPEPTSSHSQKKRSGKFDERVIPPPMNPPELFWPNRFVNWDDSITKYDDSLDLHPKTSTEANQE</sequence>
<evidence type="ECO:0000256" key="1">
    <source>
        <dbReference type="SAM" id="MobiDB-lite"/>
    </source>
</evidence>
<evidence type="ECO:0000313" key="3">
    <source>
        <dbReference type="EMBL" id="KAF4447050.1"/>
    </source>
</evidence>
<feature type="region of interest" description="Disordered" evidence="1">
    <location>
        <begin position="22"/>
        <end position="75"/>
    </location>
</feature>
<protein>
    <recommendedName>
        <fullName evidence="5">Secreted protein</fullName>
    </recommendedName>
</protein>
<keyword evidence="2" id="KW-0732">Signal</keyword>
<proteinExistence type="predicted"/>
<reference evidence="3" key="1">
    <citation type="submission" date="2020-01" db="EMBL/GenBank/DDBJ databases">
        <title>Identification and distribution of gene clusters putatively required for synthesis of sphingolipid metabolism inhibitors in phylogenetically diverse species of the filamentous fungus Fusarium.</title>
        <authorList>
            <person name="Kim H.-S."/>
            <person name="Busman M."/>
            <person name="Brown D.W."/>
            <person name="Divon H."/>
            <person name="Uhlig S."/>
            <person name="Proctor R.H."/>
        </authorList>
    </citation>
    <scope>NUCLEOTIDE SEQUENCE</scope>
    <source>
        <strain evidence="3">NRRL 53441</strain>
    </source>
</reference>
<keyword evidence="4" id="KW-1185">Reference proteome</keyword>
<dbReference type="EMBL" id="JAADJG010000416">
    <property type="protein sequence ID" value="KAF4447050.1"/>
    <property type="molecule type" value="Genomic_DNA"/>
</dbReference>